<keyword evidence="3" id="KW-0645">Protease</keyword>
<evidence type="ECO:0000313" key="3">
    <source>
        <dbReference type="EMBL" id="MBU3161496.1"/>
    </source>
</evidence>
<evidence type="ECO:0000256" key="1">
    <source>
        <dbReference type="SAM" id="Phobius"/>
    </source>
</evidence>
<feature type="transmembrane region" description="Helical" evidence="1">
    <location>
        <begin position="172"/>
        <end position="188"/>
    </location>
</feature>
<keyword evidence="1" id="KW-1133">Transmembrane helix</keyword>
<comment type="caution">
    <text evidence="3">The sequence shown here is derived from an EMBL/GenBank/DDBJ whole genome shotgun (WGS) entry which is preliminary data.</text>
</comment>
<evidence type="ECO:0000259" key="2">
    <source>
        <dbReference type="Pfam" id="PF02517"/>
    </source>
</evidence>
<feature type="transmembrane region" description="Helical" evidence="1">
    <location>
        <begin position="53"/>
        <end position="74"/>
    </location>
</feature>
<accession>A0ABS6BY35</accession>
<dbReference type="PANTHER" id="PTHR36435">
    <property type="entry name" value="SLR1288 PROTEIN"/>
    <property type="match status" value="1"/>
</dbReference>
<feature type="transmembrane region" description="Helical" evidence="1">
    <location>
        <begin position="129"/>
        <end position="151"/>
    </location>
</feature>
<feature type="transmembrane region" description="Helical" evidence="1">
    <location>
        <begin position="95"/>
        <end position="117"/>
    </location>
</feature>
<feature type="transmembrane region" description="Helical" evidence="1">
    <location>
        <begin position="21"/>
        <end position="47"/>
    </location>
</feature>
<dbReference type="PANTHER" id="PTHR36435:SF1">
    <property type="entry name" value="CAAX AMINO TERMINAL PROTEASE FAMILY PROTEIN"/>
    <property type="match status" value="1"/>
</dbReference>
<gene>
    <name evidence="3" type="ORF">KPL37_17455</name>
</gene>
<dbReference type="GO" id="GO:0008237">
    <property type="term" value="F:metallopeptidase activity"/>
    <property type="evidence" value="ECO:0007669"/>
    <property type="project" value="UniProtKB-KW"/>
</dbReference>
<evidence type="ECO:0000313" key="4">
    <source>
        <dbReference type="Proteomes" id="UP000776252"/>
    </source>
</evidence>
<dbReference type="Proteomes" id="UP000776252">
    <property type="component" value="Unassembled WGS sequence"/>
</dbReference>
<keyword evidence="1" id="KW-0472">Membrane</keyword>
<dbReference type="Pfam" id="PF02517">
    <property type="entry name" value="Rce1-like"/>
    <property type="match status" value="1"/>
</dbReference>
<protein>
    <submittedName>
        <fullName evidence="3">CPBP family intramembrane metalloprotease</fullName>
    </submittedName>
</protein>
<dbReference type="InterPro" id="IPR003675">
    <property type="entry name" value="Rce1/LyrA-like_dom"/>
</dbReference>
<feature type="transmembrane region" description="Helical" evidence="1">
    <location>
        <begin position="194"/>
        <end position="220"/>
    </location>
</feature>
<proteinExistence type="predicted"/>
<dbReference type="EMBL" id="JAHLDV010000068">
    <property type="protein sequence ID" value="MBU3161496.1"/>
    <property type="molecule type" value="Genomic_DNA"/>
</dbReference>
<organism evidence="3 4">
    <name type="scientific">Clostridium frigoris</name>
    <dbReference type="NCBI Taxonomy" id="205327"/>
    <lineage>
        <taxon>Bacteria</taxon>
        <taxon>Bacillati</taxon>
        <taxon>Bacillota</taxon>
        <taxon>Clostridia</taxon>
        <taxon>Eubacteriales</taxon>
        <taxon>Clostridiaceae</taxon>
        <taxon>Clostridium</taxon>
    </lineage>
</organism>
<name>A0ABS6BY35_9CLOT</name>
<reference evidence="3 4" key="1">
    <citation type="submission" date="2021-06" db="EMBL/GenBank/DDBJ databases">
        <title>Clostridia strains as spoilage organisms.</title>
        <authorList>
            <person name="Wambui J."/>
            <person name="Stephan R."/>
            <person name="Stevens M.J.A."/>
        </authorList>
    </citation>
    <scope>NUCLEOTIDE SEQUENCE [LARGE SCALE GENOMIC DNA]</scope>
    <source>
        <strain evidence="3 4">DSM 14204</strain>
    </source>
</reference>
<keyword evidence="1" id="KW-0812">Transmembrane</keyword>
<dbReference type="RefSeq" id="WP_216151324.1">
    <property type="nucleotide sequence ID" value="NZ_JAHLDV010000068.1"/>
</dbReference>
<keyword evidence="4" id="KW-1185">Reference proteome</keyword>
<feature type="domain" description="CAAX prenyl protease 2/Lysostaphin resistance protein A-like" evidence="2">
    <location>
        <begin position="136"/>
        <end position="223"/>
    </location>
</feature>
<keyword evidence="3" id="KW-0378">Hydrolase</keyword>
<dbReference type="InterPro" id="IPR052710">
    <property type="entry name" value="CAAX_protease"/>
</dbReference>
<feature type="transmembrane region" description="Helical" evidence="1">
    <location>
        <begin position="241"/>
        <end position="262"/>
    </location>
</feature>
<sequence length="280" mass="31635">MNFLRNIEKGTLSIKKITITKAFFIMILTVLLESLGQIPIVIINILSKEYSTTLPYIDFVADVIVKYFVISLLLKLYSKISYDIPRKQGIDRKKFISVAVIIIGFRLAYDNSLIYLVNKIPMPDFISQAFGEMSISPIILILSIAVIAPIYEEVIFRGILLKGMANKMDPNLALIISAFIFALVHMNIPQGINAFLLGLIIGAIYLSSNSIYLCIFAHFINNSVGITLSGSLQLLSGKYSMMTHGILFLVGITILIFAYRWYTLKKPEEQLDIYKQFIER</sequence>
<keyword evidence="3" id="KW-0482">Metalloprotease</keyword>